<reference evidence="1" key="1">
    <citation type="submission" date="2014-03" db="EMBL/GenBank/DDBJ databases">
        <authorList>
            <person name="Genoscope - CEA"/>
        </authorList>
    </citation>
    <scope>NUCLEOTIDE SEQUENCE [LARGE SCALE GENOMIC DNA]</scope>
    <source>
        <strain evidence="1">CF27</strain>
    </source>
</reference>
<protein>
    <submittedName>
        <fullName evidence="1">Uncharacterized protein</fullName>
    </submittedName>
</protein>
<name>A0A060USD2_9PROT</name>
<dbReference type="EMBL" id="CCCS020000049">
    <property type="protein sequence ID" value="CDQ11236.1"/>
    <property type="molecule type" value="Genomic_DNA"/>
</dbReference>
<accession>A0A060USD2</accession>
<sequence>MPSAGFTDAYWNASPAEIHRQNRNSGSTRLKERQWKIGDGRSGFVWPLPALPGRPMGCAWWRCC</sequence>
<gene>
    <name evidence="1" type="ORF">AFERRI_530131</name>
</gene>
<organism evidence="1">
    <name type="scientific">Acidithiobacillus ferrivorans</name>
    <dbReference type="NCBI Taxonomy" id="160808"/>
    <lineage>
        <taxon>Bacteria</taxon>
        <taxon>Pseudomonadati</taxon>
        <taxon>Pseudomonadota</taxon>
        <taxon>Acidithiobacillia</taxon>
        <taxon>Acidithiobacillales</taxon>
        <taxon>Acidithiobacillaceae</taxon>
        <taxon>Acidithiobacillus</taxon>
    </lineage>
</organism>
<evidence type="ECO:0000313" key="1">
    <source>
        <dbReference type="EMBL" id="CDQ11236.1"/>
    </source>
</evidence>
<comment type="caution">
    <text evidence="1">The sequence shown here is derived from an EMBL/GenBank/DDBJ whole genome shotgun (WGS) entry which is preliminary data.</text>
</comment>
<reference evidence="1" key="2">
    <citation type="submission" date="2014-07" db="EMBL/GenBank/DDBJ databases">
        <title>Initial genome analysis of the psychrotolerant acidophile Acidithiobacillus ferrivorans CF27: insights into iron and sulfur oxidation pathways and into biofilm formation.</title>
        <authorList>
            <person name="Talla E."/>
            <person name="Hedrich S."/>
            <person name="Mangenot S."/>
            <person name="Ji B."/>
            <person name="Johnson D.B."/>
            <person name="Barbe V."/>
            <person name="Bonnefoy V."/>
        </authorList>
    </citation>
    <scope>NUCLEOTIDE SEQUENCE [LARGE SCALE GENOMIC DNA]</scope>
    <source>
        <strain evidence="1">CF27</strain>
    </source>
</reference>
<proteinExistence type="predicted"/>
<dbReference type="AlphaFoldDB" id="A0A060USD2"/>